<dbReference type="Pfam" id="PF12833">
    <property type="entry name" value="HTH_18"/>
    <property type="match status" value="1"/>
</dbReference>
<feature type="domain" description="HTH araC/xylS-type" evidence="4">
    <location>
        <begin position="352"/>
        <end position="451"/>
    </location>
</feature>
<dbReference type="PROSITE" id="PS01124">
    <property type="entry name" value="HTH_ARAC_FAMILY_2"/>
    <property type="match status" value="1"/>
</dbReference>
<dbReference type="PANTHER" id="PTHR43280">
    <property type="entry name" value="ARAC-FAMILY TRANSCRIPTIONAL REGULATOR"/>
    <property type="match status" value="1"/>
</dbReference>
<dbReference type="InterPro" id="IPR009057">
    <property type="entry name" value="Homeodomain-like_sf"/>
</dbReference>
<accession>A0ABQ2L3P8</accession>
<proteinExistence type="predicted"/>
<evidence type="ECO:0000256" key="3">
    <source>
        <dbReference type="ARBA" id="ARBA00023163"/>
    </source>
</evidence>
<gene>
    <name evidence="5" type="ORF">GCM10010969_23700</name>
</gene>
<comment type="caution">
    <text evidence="5">The sequence shown here is derived from an EMBL/GenBank/DDBJ whole genome shotgun (WGS) entry which is preliminary data.</text>
</comment>
<evidence type="ECO:0000256" key="1">
    <source>
        <dbReference type="ARBA" id="ARBA00023015"/>
    </source>
</evidence>
<protein>
    <recommendedName>
        <fullName evidence="4">HTH araC/xylS-type domain-containing protein</fullName>
    </recommendedName>
</protein>
<keyword evidence="3" id="KW-0804">Transcription</keyword>
<dbReference type="RefSeq" id="WP_018976182.1">
    <property type="nucleotide sequence ID" value="NZ_BMLN01000006.1"/>
</dbReference>
<evidence type="ECO:0000313" key="5">
    <source>
        <dbReference type="EMBL" id="GGO01389.1"/>
    </source>
</evidence>
<keyword evidence="1" id="KW-0805">Transcription regulation</keyword>
<dbReference type="PANTHER" id="PTHR43280:SF2">
    <property type="entry name" value="HTH-TYPE TRANSCRIPTIONAL REGULATOR EXSA"/>
    <property type="match status" value="1"/>
</dbReference>
<sequence length="455" mass="50996">MSWTSEAGGGREFNIGQYALPDLRFSFQMCGAHWRQVTTGWTYPPHNHALFELNYVMEGEQMTRVEGERYVQQPGELLLLSPGCTHESRIGGTDSMTYFCIHFDIDDDFMYARIASLESALFAADSELAAKLKPDLERLFRLCGEETDDAAAALAVRTPLLRILLELCQYAFDLPEPETRANAAIMGQRGAARLLRERYALEKKIQDFLADPSAGERSDDRSWFPPFNWVGLFSVMVPDREFWGKPDRFLAKMLLEDALSGLGIAAVAADKRVLTAVLFTDGFSVPPLEKHAAECIRLLERRLNEPVRLGLGGVAASSAELKALYRQSLSQLGLRESDGTLPNFDFINRTIRLALLAVESEYADPDLTLGRLAARLELTPNYLSGLFTAETGHPFTWHLTRIRIERARKLLEETRLKVHQIANQTGYTDQAYFSRCFKSVVGVSPAAYRAGAQIN</sequence>
<dbReference type="SUPFAM" id="SSF51215">
    <property type="entry name" value="Regulatory protein AraC"/>
    <property type="match status" value="1"/>
</dbReference>
<dbReference type="InterPro" id="IPR037923">
    <property type="entry name" value="HTH-like"/>
</dbReference>
<dbReference type="Pfam" id="PF02311">
    <property type="entry name" value="AraC_binding"/>
    <property type="match status" value="1"/>
</dbReference>
<dbReference type="Proteomes" id="UP000606653">
    <property type="component" value="Unassembled WGS sequence"/>
</dbReference>
<evidence type="ECO:0000313" key="6">
    <source>
        <dbReference type="Proteomes" id="UP000606653"/>
    </source>
</evidence>
<dbReference type="InterPro" id="IPR018062">
    <property type="entry name" value="HTH_AraC-typ_CS"/>
</dbReference>
<dbReference type="Gene3D" id="2.60.120.10">
    <property type="entry name" value="Jelly Rolls"/>
    <property type="match status" value="1"/>
</dbReference>
<dbReference type="SUPFAM" id="SSF46689">
    <property type="entry name" value="Homeodomain-like"/>
    <property type="match status" value="1"/>
</dbReference>
<dbReference type="InterPro" id="IPR018060">
    <property type="entry name" value="HTH_AraC"/>
</dbReference>
<keyword evidence="6" id="KW-1185">Reference proteome</keyword>
<keyword evidence="2" id="KW-0238">DNA-binding</keyword>
<evidence type="ECO:0000259" key="4">
    <source>
        <dbReference type="PROSITE" id="PS01124"/>
    </source>
</evidence>
<dbReference type="InterPro" id="IPR014710">
    <property type="entry name" value="RmlC-like_jellyroll"/>
</dbReference>
<dbReference type="Gene3D" id="1.10.10.60">
    <property type="entry name" value="Homeodomain-like"/>
    <property type="match status" value="2"/>
</dbReference>
<dbReference type="EMBL" id="BMLN01000006">
    <property type="protein sequence ID" value="GGO01389.1"/>
    <property type="molecule type" value="Genomic_DNA"/>
</dbReference>
<dbReference type="PRINTS" id="PR00032">
    <property type="entry name" value="HTHARAC"/>
</dbReference>
<organism evidence="5 6">
    <name type="scientific">Saccharibacillus kuerlensis</name>
    <dbReference type="NCBI Taxonomy" id="459527"/>
    <lineage>
        <taxon>Bacteria</taxon>
        <taxon>Bacillati</taxon>
        <taxon>Bacillota</taxon>
        <taxon>Bacilli</taxon>
        <taxon>Bacillales</taxon>
        <taxon>Paenibacillaceae</taxon>
        <taxon>Saccharibacillus</taxon>
    </lineage>
</organism>
<dbReference type="InterPro" id="IPR020449">
    <property type="entry name" value="Tscrpt_reg_AraC-type_HTH"/>
</dbReference>
<dbReference type="InterPro" id="IPR003313">
    <property type="entry name" value="AraC-bd"/>
</dbReference>
<dbReference type="PROSITE" id="PS00041">
    <property type="entry name" value="HTH_ARAC_FAMILY_1"/>
    <property type="match status" value="1"/>
</dbReference>
<name>A0ABQ2L3P8_9BACL</name>
<evidence type="ECO:0000256" key="2">
    <source>
        <dbReference type="ARBA" id="ARBA00023125"/>
    </source>
</evidence>
<dbReference type="SMART" id="SM00342">
    <property type="entry name" value="HTH_ARAC"/>
    <property type="match status" value="1"/>
</dbReference>
<reference evidence="6" key="1">
    <citation type="journal article" date="2019" name="Int. J. Syst. Evol. Microbiol.">
        <title>The Global Catalogue of Microorganisms (GCM) 10K type strain sequencing project: providing services to taxonomists for standard genome sequencing and annotation.</title>
        <authorList>
            <consortium name="The Broad Institute Genomics Platform"/>
            <consortium name="The Broad Institute Genome Sequencing Center for Infectious Disease"/>
            <person name="Wu L."/>
            <person name="Ma J."/>
        </authorList>
    </citation>
    <scope>NUCLEOTIDE SEQUENCE [LARGE SCALE GENOMIC DNA]</scope>
    <source>
        <strain evidence="6">CGMCC 1.6964</strain>
    </source>
</reference>